<evidence type="ECO:0008006" key="10">
    <source>
        <dbReference type="Google" id="ProtNLM"/>
    </source>
</evidence>
<dbReference type="PANTHER" id="PTHR16196">
    <property type="entry name" value="CELL CYCLE CONTROL PROTEIN CWF25"/>
    <property type="match status" value="1"/>
</dbReference>
<proteinExistence type="inferred from homology"/>
<evidence type="ECO:0000256" key="1">
    <source>
        <dbReference type="ARBA" id="ARBA00004123"/>
    </source>
</evidence>
<dbReference type="GO" id="GO:0005684">
    <property type="term" value="C:U2-type spliceosomal complex"/>
    <property type="evidence" value="ECO:0007669"/>
    <property type="project" value="TreeGrafter"/>
</dbReference>
<evidence type="ECO:0000256" key="4">
    <source>
        <dbReference type="ARBA" id="ARBA00022728"/>
    </source>
</evidence>
<organism evidence="9">
    <name type="scientific">Photinus pyralis</name>
    <name type="common">Common eastern firefly</name>
    <name type="synonym">Lampyris pyralis</name>
    <dbReference type="NCBI Taxonomy" id="7054"/>
    <lineage>
        <taxon>Eukaryota</taxon>
        <taxon>Metazoa</taxon>
        <taxon>Ecdysozoa</taxon>
        <taxon>Arthropoda</taxon>
        <taxon>Hexapoda</taxon>
        <taxon>Insecta</taxon>
        <taxon>Pterygota</taxon>
        <taxon>Neoptera</taxon>
        <taxon>Endopterygota</taxon>
        <taxon>Coleoptera</taxon>
        <taxon>Polyphaga</taxon>
        <taxon>Elateriformia</taxon>
        <taxon>Elateroidea</taxon>
        <taxon>Lampyridae</taxon>
        <taxon>Lampyrinae</taxon>
        <taxon>Photinus</taxon>
    </lineage>
</organism>
<comment type="subcellular location">
    <subcellularLocation>
        <location evidence="1">Nucleus</location>
    </subcellularLocation>
</comment>
<evidence type="ECO:0000256" key="5">
    <source>
        <dbReference type="ARBA" id="ARBA00023054"/>
    </source>
</evidence>
<evidence type="ECO:0000256" key="3">
    <source>
        <dbReference type="ARBA" id="ARBA00022664"/>
    </source>
</evidence>
<comment type="similarity">
    <text evidence="2">Belongs to the CWC25 family.</text>
</comment>
<feature type="region of interest" description="Disordered" evidence="8">
    <location>
        <begin position="118"/>
        <end position="140"/>
    </location>
</feature>
<evidence type="ECO:0000256" key="6">
    <source>
        <dbReference type="ARBA" id="ARBA00023187"/>
    </source>
</evidence>
<dbReference type="Pfam" id="PF12542">
    <property type="entry name" value="CWC25"/>
    <property type="match status" value="1"/>
</dbReference>
<evidence type="ECO:0000256" key="2">
    <source>
        <dbReference type="ARBA" id="ARBA00006695"/>
    </source>
</evidence>
<sequence length="439" mass="51112">MFSQNQSEVKLEWMYKGPHSNVEREDYLLGKSIDKSLEQLNAQEKQQQLGVQPPKNHVEHECIPPSIRDYKEQLGEQVDINAKLQEDPLIAIKKREEENRRQFLNNPIQIKKLQEALQFQKSKKKKKHKHSDSNSEDELDRKLAKKLKSLGSTNPIKDKIEKNAKKDMLDTILMHKYNQLKNQLSNTDIRDILEGKKSESSSSSDAESEEENPMRKSGKRAPYTKRMPGRSSSTEDGSQKHKMKHSYRSKRSKSSDSDNNYKKKYNQKNTYTSDKAKSGDGQGKYRRSQRTSSDSQSDSDTHSKPKKNWGLVRADGTKIPLSKSKNPQQSSKEDKPQQVSKDANVNRRRALTEEEKEKKRREMMVNASWRDKERANNMRLHRERNSKEDLDRKEYKPEFLKKELLKSANSSSVESRIKANINNIQRSGSDMSKHFSKRY</sequence>
<feature type="compositionally biased region" description="Basic residues" evidence="8">
    <location>
        <begin position="240"/>
        <end position="252"/>
    </location>
</feature>
<dbReference type="GO" id="GO:0000398">
    <property type="term" value="P:mRNA splicing, via spliceosome"/>
    <property type="evidence" value="ECO:0007669"/>
    <property type="project" value="TreeGrafter"/>
</dbReference>
<keyword evidence="6" id="KW-0508">mRNA splicing</keyword>
<dbReference type="AlphaFoldDB" id="A0A1Y1L9C4"/>
<dbReference type="InterPro" id="IPR022209">
    <property type="entry name" value="CWC25"/>
</dbReference>
<accession>A0A1Y1L9C4</accession>
<keyword evidence="3" id="KW-0507">mRNA processing</keyword>
<keyword evidence="4" id="KW-0747">Spliceosome</keyword>
<protein>
    <recommendedName>
        <fullName evidence="10">CBF1-interacting co-repressor CIR N-terminal domain-containing protein</fullName>
    </recommendedName>
</protein>
<dbReference type="PANTHER" id="PTHR16196:SF0">
    <property type="entry name" value="PRE-MRNA-SPLICING FACTOR CWC25 HOMOLOG"/>
    <property type="match status" value="1"/>
</dbReference>
<reference evidence="9" key="1">
    <citation type="journal article" date="2016" name="Sci. Rep.">
        <title>Molecular characterization of firefly nuptial gifts: a multi-omics approach sheds light on postcopulatory sexual selection.</title>
        <authorList>
            <person name="Al-Wathiqui N."/>
            <person name="Fallon T.R."/>
            <person name="South A."/>
            <person name="Weng J.K."/>
            <person name="Lewis S.M."/>
        </authorList>
    </citation>
    <scope>NUCLEOTIDE SEQUENCE</scope>
</reference>
<feature type="compositionally biased region" description="Basic and acidic residues" evidence="8">
    <location>
        <begin position="383"/>
        <end position="392"/>
    </location>
</feature>
<feature type="region of interest" description="Disordered" evidence="8">
    <location>
        <begin position="195"/>
        <end position="392"/>
    </location>
</feature>
<keyword evidence="5" id="KW-0175">Coiled coil</keyword>
<keyword evidence="7" id="KW-0539">Nucleus</keyword>
<dbReference type="EMBL" id="GEZM01062838">
    <property type="protein sequence ID" value="JAV69468.1"/>
    <property type="molecule type" value="Transcribed_RNA"/>
</dbReference>
<feature type="compositionally biased region" description="Basic residues" evidence="8">
    <location>
        <begin position="121"/>
        <end position="130"/>
    </location>
</feature>
<name>A0A1Y1L9C4_PHOPY</name>
<evidence type="ECO:0000256" key="8">
    <source>
        <dbReference type="SAM" id="MobiDB-lite"/>
    </source>
</evidence>
<evidence type="ECO:0000313" key="9">
    <source>
        <dbReference type="EMBL" id="JAV69468.1"/>
    </source>
</evidence>
<evidence type="ECO:0000256" key="7">
    <source>
        <dbReference type="ARBA" id="ARBA00023242"/>
    </source>
</evidence>
<feature type="compositionally biased region" description="Basic and acidic residues" evidence="8">
    <location>
        <begin position="350"/>
        <end position="376"/>
    </location>
</feature>
<dbReference type="InterPro" id="IPR051376">
    <property type="entry name" value="CWC25_splicing_factor"/>
</dbReference>